<dbReference type="AlphaFoldDB" id="A0AAV4BPT9"/>
<keyword evidence="2" id="KW-0175">Coiled coil</keyword>
<feature type="region of interest" description="Disordered" evidence="3">
    <location>
        <begin position="218"/>
        <end position="248"/>
    </location>
</feature>
<organism evidence="5 6">
    <name type="scientific">Plakobranchus ocellatus</name>
    <dbReference type="NCBI Taxonomy" id="259542"/>
    <lineage>
        <taxon>Eukaryota</taxon>
        <taxon>Metazoa</taxon>
        <taxon>Spiralia</taxon>
        <taxon>Lophotrochozoa</taxon>
        <taxon>Mollusca</taxon>
        <taxon>Gastropoda</taxon>
        <taxon>Heterobranchia</taxon>
        <taxon>Euthyneura</taxon>
        <taxon>Panpulmonata</taxon>
        <taxon>Sacoglossa</taxon>
        <taxon>Placobranchoidea</taxon>
        <taxon>Plakobranchidae</taxon>
        <taxon>Plakobranchus</taxon>
    </lineage>
</organism>
<keyword evidence="1" id="KW-0863">Zinc-finger</keyword>
<keyword evidence="1" id="KW-0862">Zinc</keyword>
<feature type="region of interest" description="Disordered" evidence="3">
    <location>
        <begin position="444"/>
        <end position="523"/>
    </location>
</feature>
<dbReference type="InterPro" id="IPR001878">
    <property type="entry name" value="Znf_CCHC"/>
</dbReference>
<feature type="domain" description="CCHC-type" evidence="4">
    <location>
        <begin position="204"/>
        <end position="219"/>
    </location>
</feature>
<feature type="compositionally biased region" description="Polar residues" evidence="3">
    <location>
        <begin position="235"/>
        <end position="248"/>
    </location>
</feature>
<comment type="caution">
    <text evidence="5">The sequence shown here is derived from an EMBL/GenBank/DDBJ whole genome shotgun (WGS) entry which is preliminary data.</text>
</comment>
<reference evidence="5 6" key="1">
    <citation type="journal article" date="2021" name="Elife">
        <title>Chloroplast acquisition without the gene transfer in kleptoplastic sea slugs, Plakobranchus ocellatus.</title>
        <authorList>
            <person name="Maeda T."/>
            <person name="Takahashi S."/>
            <person name="Yoshida T."/>
            <person name="Shimamura S."/>
            <person name="Takaki Y."/>
            <person name="Nagai Y."/>
            <person name="Toyoda A."/>
            <person name="Suzuki Y."/>
            <person name="Arimoto A."/>
            <person name="Ishii H."/>
            <person name="Satoh N."/>
            <person name="Nishiyama T."/>
            <person name="Hasebe M."/>
            <person name="Maruyama T."/>
            <person name="Minagawa J."/>
            <person name="Obokata J."/>
            <person name="Shigenobu S."/>
        </authorList>
    </citation>
    <scope>NUCLEOTIDE SEQUENCE [LARGE SCALE GENOMIC DNA]</scope>
</reference>
<dbReference type="InterPro" id="IPR036875">
    <property type="entry name" value="Znf_CCHC_sf"/>
</dbReference>
<protein>
    <recommendedName>
        <fullName evidence="4">CCHC-type domain-containing protein</fullName>
    </recommendedName>
</protein>
<dbReference type="Pfam" id="PF00098">
    <property type="entry name" value="zf-CCHC"/>
    <property type="match status" value="1"/>
</dbReference>
<name>A0AAV4BPT9_9GAST</name>
<keyword evidence="6" id="KW-1185">Reference proteome</keyword>
<dbReference type="SMART" id="SM00343">
    <property type="entry name" value="ZnF_C2HC"/>
    <property type="match status" value="1"/>
</dbReference>
<evidence type="ECO:0000313" key="5">
    <source>
        <dbReference type="EMBL" id="GFO22600.1"/>
    </source>
</evidence>
<evidence type="ECO:0000256" key="2">
    <source>
        <dbReference type="SAM" id="Coils"/>
    </source>
</evidence>
<evidence type="ECO:0000256" key="1">
    <source>
        <dbReference type="PROSITE-ProRule" id="PRU00047"/>
    </source>
</evidence>
<dbReference type="Gene3D" id="4.10.60.10">
    <property type="entry name" value="Zinc finger, CCHC-type"/>
    <property type="match status" value="1"/>
</dbReference>
<proteinExistence type="predicted"/>
<evidence type="ECO:0000259" key="4">
    <source>
        <dbReference type="PROSITE" id="PS50158"/>
    </source>
</evidence>
<keyword evidence="1" id="KW-0479">Metal-binding</keyword>
<feature type="compositionally biased region" description="Polar residues" evidence="3">
    <location>
        <begin position="459"/>
        <end position="484"/>
    </location>
</feature>
<evidence type="ECO:0000256" key="3">
    <source>
        <dbReference type="SAM" id="MobiDB-lite"/>
    </source>
</evidence>
<dbReference type="Proteomes" id="UP000735302">
    <property type="component" value="Unassembled WGS sequence"/>
</dbReference>
<evidence type="ECO:0000313" key="6">
    <source>
        <dbReference type="Proteomes" id="UP000735302"/>
    </source>
</evidence>
<dbReference type="GO" id="GO:0003676">
    <property type="term" value="F:nucleic acid binding"/>
    <property type="evidence" value="ECO:0007669"/>
    <property type="project" value="InterPro"/>
</dbReference>
<feature type="coiled-coil region" evidence="2">
    <location>
        <begin position="126"/>
        <end position="160"/>
    </location>
</feature>
<sequence>MPLCGNQSFLKASDQMMNQRRQAWRYCLLSCIVLRPANASAWRPGIEWYRMAYIIIGIVCLCLDLESVLRDIFIDGVLDEGLKLHLRQRRLENPDCTFFNIRETALTLSEEENREAQVCVINTQKRNNQPTKVDEVENRLKKLEDEGNRLKETLTNMDFKIHEAHKKSEEMFAQILSKLEKGADSTYRNKDYNNYADRRQSNECFRCGRTGHYAQNCRSRVPKDRSSGKQKTPAVRSQSVGGQEQGSLANKAFGNCPVATAHIESRPVKALLDTGSQRHLQRLEFLRTQAATRIATNNKHRDDTTKDHGQKLHVGDKVLLRQHPPGRNKLQARYHDSLYTVVATPEVAGTYIVQDDMTQATRVVTASEMRLYLPSKTEQVGAHAFTEMDEDNDAIVPDTQSGTKQREDGGCSGEVTYYIQLPPTADKCPSPSHASTVFPAATVSSDLQPMATDNEADTRSASRQSNIPVRSRSHASTTRVSSHGSVCERGLRRQSLIPVRQNPAASRPLDHQGTTKDGAASAQEVQHALRRSTRLAHKNM</sequence>
<accession>A0AAV4BPT9</accession>
<dbReference type="GO" id="GO:0008270">
    <property type="term" value="F:zinc ion binding"/>
    <property type="evidence" value="ECO:0007669"/>
    <property type="project" value="UniProtKB-KW"/>
</dbReference>
<dbReference type="EMBL" id="BLXT01005425">
    <property type="protein sequence ID" value="GFO22600.1"/>
    <property type="molecule type" value="Genomic_DNA"/>
</dbReference>
<dbReference type="SUPFAM" id="SSF57756">
    <property type="entry name" value="Retrovirus zinc finger-like domains"/>
    <property type="match status" value="1"/>
</dbReference>
<gene>
    <name evidence="5" type="ORF">PoB_004910500</name>
</gene>
<dbReference type="PROSITE" id="PS50158">
    <property type="entry name" value="ZF_CCHC"/>
    <property type="match status" value="1"/>
</dbReference>